<dbReference type="AlphaFoldDB" id="A0A512JAB0"/>
<evidence type="ECO:0000313" key="5">
    <source>
        <dbReference type="Proteomes" id="UP001156856"/>
    </source>
</evidence>
<evidence type="ECO:0000256" key="1">
    <source>
        <dbReference type="SAM" id="MobiDB-lite"/>
    </source>
</evidence>
<dbReference type="Proteomes" id="UP000321960">
    <property type="component" value="Unassembled WGS sequence"/>
</dbReference>
<reference evidence="2 4" key="3">
    <citation type="submission" date="2019-07" db="EMBL/GenBank/DDBJ databases">
        <title>Whole genome shotgun sequence of Methylobacterium oxalidis NBRC 107715.</title>
        <authorList>
            <person name="Hosoyama A."/>
            <person name="Uohara A."/>
            <person name="Ohji S."/>
            <person name="Ichikawa N."/>
        </authorList>
    </citation>
    <scope>NUCLEOTIDE SEQUENCE [LARGE SCALE GENOMIC DNA]</scope>
    <source>
        <strain evidence="2 4">NBRC 107715</strain>
    </source>
</reference>
<sequence>MATATGSIAGKGRARSGGIPADSGFGQGALDARAFARQPSGARLGARARAAPIRPGAGRNRPDGAVFPPASRPRTDPGTTARHHARTAR</sequence>
<dbReference type="EMBL" id="BJZU01000127">
    <property type="protein sequence ID" value="GEP06881.1"/>
    <property type="molecule type" value="Genomic_DNA"/>
</dbReference>
<gene>
    <name evidence="3" type="ORF">GCM10007888_37060</name>
    <name evidence="2" type="ORF">MOX02_49190</name>
</gene>
<evidence type="ECO:0000313" key="3">
    <source>
        <dbReference type="EMBL" id="GLS65324.1"/>
    </source>
</evidence>
<dbReference type="Proteomes" id="UP001156856">
    <property type="component" value="Unassembled WGS sequence"/>
</dbReference>
<reference evidence="5" key="2">
    <citation type="journal article" date="2019" name="Int. J. Syst. Evol. Microbiol.">
        <title>The Global Catalogue of Microorganisms (GCM) 10K type strain sequencing project: providing services to taxonomists for standard genome sequencing and annotation.</title>
        <authorList>
            <consortium name="The Broad Institute Genomics Platform"/>
            <consortium name="The Broad Institute Genome Sequencing Center for Infectious Disease"/>
            <person name="Wu L."/>
            <person name="Ma J."/>
        </authorList>
    </citation>
    <scope>NUCLEOTIDE SEQUENCE [LARGE SCALE GENOMIC DNA]</scope>
    <source>
        <strain evidence="5">NBRC 107715</strain>
    </source>
</reference>
<proteinExistence type="predicted"/>
<protein>
    <submittedName>
        <fullName evidence="2">Uncharacterized protein</fullName>
    </submittedName>
</protein>
<name>A0A512JAB0_9HYPH</name>
<comment type="caution">
    <text evidence="2">The sequence shown here is derived from an EMBL/GenBank/DDBJ whole genome shotgun (WGS) entry which is preliminary data.</text>
</comment>
<feature type="compositionally biased region" description="Low complexity" evidence="1">
    <location>
        <begin position="39"/>
        <end position="59"/>
    </location>
</feature>
<reference evidence="3" key="4">
    <citation type="submission" date="2023-01" db="EMBL/GenBank/DDBJ databases">
        <title>Draft genome sequence of Methylobacterium oxalidis strain NBRC 107715.</title>
        <authorList>
            <person name="Sun Q."/>
            <person name="Mori K."/>
        </authorList>
    </citation>
    <scope>NUCLEOTIDE SEQUENCE</scope>
    <source>
        <strain evidence="3">NBRC 107715</strain>
    </source>
</reference>
<keyword evidence="5" id="KW-1185">Reference proteome</keyword>
<accession>A0A512JAB0</accession>
<organism evidence="2 4">
    <name type="scientific">Methylobacterium oxalidis</name>
    <dbReference type="NCBI Taxonomy" id="944322"/>
    <lineage>
        <taxon>Bacteria</taxon>
        <taxon>Pseudomonadati</taxon>
        <taxon>Pseudomonadota</taxon>
        <taxon>Alphaproteobacteria</taxon>
        <taxon>Hyphomicrobiales</taxon>
        <taxon>Methylobacteriaceae</taxon>
        <taxon>Methylobacterium</taxon>
    </lineage>
</organism>
<dbReference type="EMBL" id="BSPK01000068">
    <property type="protein sequence ID" value="GLS65324.1"/>
    <property type="molecule type" value="Genomic_DNA"/>
</dbReference>
<reference evidence="3" key="1">
    <citation type="journal article" date="2014" name="Int. J. Syst. Evol. Microbiol.">
        <title>Complete genome of a new Firmicutes species belonging to the dominant human colonic microbiota ('Ruminococcus bicirculans') reveals two chromosomes and a selective capacity to utilize plant glucans.</title>
        <authorList>
            <consortium name="NISC Comparative Sequencing Program"/>
            <person name="Wegmann U."/>
            <person name="Louis P."/>
            <person name="Goesmann A."/>
            <person name="Henrissat B."/>
            <person name="Duncan S.H."/>
            <person name="Flint H.J."/>
        </authorList>
    </citation>
    <scope>NUCLEOTIDE SEQUENCE</scope>
    <source>
        <strain evidence="3">NBRC 107715</strain>
    </source>
</reference>
<feature type="region of interest" description="Disordered" evidence="1">
    <location>
        <begin position="1"/>
        <end position="89"/>
    </location>
</feature>
<evidence type="ECO:0000313" key="4">
    <source>
        <dbReference type="Proteomes" id="UP000321960"/>
    </source>
</evidence>
<evidence type="ECO:0000313" key="2">
    <source>
        <dbReference type="EMBL" id="GEP06881.1"/>
    </source>
</evidence>